<dbReference type="PANTHER" id="PTHR31299:SF0">
    <property type="entry name" value="ESTERASE, PUTATIVE (AFU_ORTHOLOGUE AFUA_1G05850)-RELATED"/>
    <property type="match status" value="1"/>
</dbReference>
<dbReference type="InterPro" id="IPR052036">
    <property type="entry name" value="Hydrolase/PRTase-associated"/>
</dbReference>
<dbReference type="OrthoDB" id="9810066at2"/>
<protein>
    <submittedName>
        <fullName evidence="1">Erythromycin esterase homolog</fullName>
    </submittedName>
</protein>
<evidence type="ECO:0000313" key="2">
    <source>
        <dbReference type="Proteomes" id="UP000199072"/>
    </source>
</evidence>
<dbReference type="InterPro" id="IPR007815">
    <property type="entry name" value="Emycin_Estase"/>
</dbReference>
<dbReference type="STRING" id="1391627.SAMN05216464_109246"/>
<keyword evidence="2" id="KW-1185">Reference proteome</keyword>
<dbReference type="SUPFAM" id="SSF159501">
    <property type="entry name" value="EreA/ChaN-like"/>
    <property type="match status" value="1"/>
</dbReference>
<dbReference type="Proteomes" id="UP000199072">
    <property type="component" value="Unassembled WGS sequence"/>
</dbReference>
<evidence type="ECO:0000313" key="1">
    <source>
        <dbReference type="EMBL" id="SDE80196.1"/>
    </source>
</evidence>
<dbReference type="Pfam" id="PF05139">
    <property type="entry name" value="Erythro_esteras"/>
    <property type="match status" value="1"/>
</dbReference>
<dbReference type="EMBL" id="FNAI01000009">
    <property type="protein sequence ID" value="SDE80196.1"/>
    <property type="molecule type" value="Genomic_DNA"/>
</dbReference>
<dbReference type="Gene3D" id="1.20.1440.30">
    <property type="entry name" value="Biosynthetic Protein domain"/>
    <property type="match status" value="1"/>
</dbReference>
<dbReference type="GO" id="GO:0046677">
    <property type="term" value="P:response to antibiotic"/>
    <property type="evidence" value="ECO:0007669"/>
    <property type="project" value="InterPro"/>
</dbReference>
<reference evidence="1 2" key="1">
    <citation type="submission" date="2016-10" db="EMBL/GenBank/DDBJ databases">
        <authorList>
            <person name="de Groot N.N."/>
        </authorList>
    </citation>
    <scope>NUCLEOTIDE SEQUENCE [LARGE SCALE GENOMIC DNA]</scope>
    <source>
        <strain evidence="1 2">47C3B</strain>
    </source>
</reference>
<dbReference type="AlphaFoldDB" id="A0A1G7FWD2"/>
<dbReference type="Gene3D" id="3.30.1870.10">
    <property type="entry name" value="EreA-like, domain 2"/>
    <property type="match status" value="1"/>
</dbReference>
<dbReference type="PANTHER" id="PTHR31299">
    <property type="entry name" value="ESTERASE, PUTATIVE (AFU_ORTHOLOGUE AFUA_1G05850)-RELATED"/>
    <property type="match status" value="1"/>
</dbReference>
<dbReference type="CDD" id="cd14728">
    <property type="entry name" value="Ere-like"/>
    <property type="match status" value="1"/>
</dbReference>
<name>A0A1G7FWD2_9SPHI</name>
<accession>A0A1G7FWD2</accession>
<proteinExistence type="predicted"/>
<dbReference type="Gene3D" id="3.40.1660.10">
    <property type="entry name" value="EreA-like (biosynthetic domain)"/>
    <property type="match status" value="1"/>
</dbReference>
<sequence>MKNILFTIIGTITLFFAGRNLVFGQAKADSNSTLQISAIKPVSIQSFEAFKASIKPLIEKMSAKQIVGLGEGTHGTAEFYKVRFWISRILIEEKGFNHIAFENDYSDSWLLNNELNTTTNLDALMKKRLLSIWQNQETKELLAWVKQYNSKHHKKVTIDGLDYVYITPDVEVLKQLLTKTPAVNLLDSMDVITKAAKFQDEVWEGSNHSEYKVNMDSVSKSSYAGYVAAVKLDKALNVAVLPQQVKDDCHMAILNIEQAFAPFYDEAAKLPEASRDDNMAQNAALIMKKPGTKMIIWAHNVHLAKTGIYNNEVGGTGGIILKMFPNNYFILGTGTATGTFAATKESRDTYTNPMAAYPLEVPVKGSWENLFSAMGKPVFYVEPSALNPQKLQKQMRFVGYTPESGPKSYDKTNMNDLFDAYLFINETHAPAPLK</sequence>
<gene>
    <name evidence="1" type="ORF">SAMN05216464_109246</name>
</gene>
<dbReference type="RefSeq" id="WP_091151688.1">
    <property type="nucleotide sequence ID" value="NZ_FNAI01000009.1"/>
</dbReference>
<organism evidence="1 2">
    <name type="scientific">Mucilaginibacter pineti</name>
    <dbReference type="NCBI Taxonomy" id="1391627"/>
    <lineage>
        <taxon>Bacteria</taxon>
        <taxon>Pseudomonadati</taxon>
        <taxon>Bacteroidota</taxon>
        <taxon>Sphingobacteriia</taxon>
        <taxon>Sphingobacteriales</taxon>
        <taxon>Sphingobacteriaceae</taxon>
        <taxon>Mucilaginibacter</taxon>
    </lineage>
</organism>